<reference evidence="2" key="1">
    <citation type="submission" date="2020-06" db="EMBL/GenBank/DDBJ databases">
        <title>Insight into the genomes of haloalkaliphilic bacilli from Kenyan soda lakes.</title>
        <authorList>
            <person name="Mwirichia R."/>
            <person name="Villamizar G.C."/>
            <person name="Poehlein A."/>
            <person name="Mugweru J."/>
            <person name="Kipnyargis A."/>
            <person name="Kiplimo D."/>
            <person name="Orwa P."/>
            <person name="Daniel R."/>
        </authorList>
    </citation>
    <scope>NUCLEOTIDE SEQUENCE</scope>
    <source>
        <strain evidence="2">B1096_S55</strain>
    </source>
</reference>
<dbReference type="Gene3D" id="3.40.50.10320">
    <property type="entry name" value="LmbE-like"/>
    <property type="match status" value="1"/>
</dbReference>
<dbReference type="PANTHER" id="PTHR12993">
    <property type="entry name" value="N-ACETYLGLUCOSAMINYL-PHOSPHATIDYLINOSITOL DE-N-ACETYLASE-RELATED"/>
    <property type="match status" value="1"/>
</dbReference>
<dbReference type="EMBL" id="JABXYM010000001">
    <property type="protein sequence ID" value="MCR6096490.1"/>
    <property type="molecule type" value="Genomic_DNA"/>
</dbReference>
<evidence type="ECO:0000313" key="2">
    <source>
        <dbReference type="EMBL" id="MCR6096490.1"/>
    </source>
</evidence>
<dbReference type="RefSeq" id="WP_257821084.1">
    <property type="nucleotide sequence ID" value="NZ_JABXYM010000001.1"/>
</dbReference>
<comment type="cofactor">
    <cofactor evidence="1">
        <name>Zn(2+)</name>
        <dbReference type="ChEBI" id="CHEBI:29105"/>
    </cofactor>
</comment>
<dbReference type="NCBIfam" id="TIGR04001">
    <property type="entry name" value="thiol_BshB1"/>
    <property type="match status" value="1"/>
</dbReference>
<dbReference type="InterPro" id="IPR024078">
    <property type="entry name" value="LmbE-like_dom_sf"/>
</dbReference>
<dbReference type="InterPro" id="IPR003737">
    <property type="entry name" value="GlcNAc_PI_deacetylase-related"/>
</dbReference>
<dbReference type="Pfam" id="PF02585">
    <property type="entry name" value="PIG-L"/>
    <property type="match status" value="1"/>
</dbReference>
<dbReference type="GO" id="GO:0071793">
    <property type="term" value="P:bacillithiol biosynthetic process"/>
    <property type="evidence" value="ECO:0007669"/>
    <property type="project" value="InterPro"/>
</dbReference>
<keyword evidence="3" id="KW-1185">Reference proteome</keyword>
<dbReference type="InterPro" id="IPR023842">
    <property type="entry name" value="Bacillithiol_biosynth_BshB1"/>
</dbReference>
<dbReference type="Proteomes" id="UP001057753">
    <property type="component" value="Unassembled WGS sequence"/>
</dbReference>
<sequence>MTSFKYDIMAVGAHPDDVEIGMGGTIAKYTRLGKKVVIVNLTEAELSSNGTVEIRQKEAENACEQLRIQTRVQLRFPDRGLLASRQQATDELVTLIRQYRPRLVFAPFHKDRHPDHGHCGDICREAVFSATIKNYLPLESSKRFYVQALYYYQINGTSQPDFLIDISGDQETKYKALACFKSQFNQETNSLKTPLNSGYIDLLQAREKLLGAEAGTSAAEGFFCEKPPLIHDLLGDSIK</sequence>
<dbReference type="PANTHER" id="PTHR12993:SF30">
    <property type="entry name" value="N-ACETYL-ALPHA-D-GLUCOSAMINYL L-MALATE DEACETYLASE 1"/>
    <property type="match status" value="1"/>
</dbReference>
<dbReference type="GO" id="GO:0016811">
    <property type="term" value="F:hydrolase activity, acting on carbon-nitrogen (but not peptide) bonds, in linear amides"/>
    <property type="evidence" value="ECO:0007669"/>
    <property type="project" value="TreeGrafter"/>
</dbReference>
<dbReference type="SUPFAM" id="SSF102588">
    <property type="entry name" value="LmbE-like"/>
    <property type="match status" value="1"/>
</dbReference>
<gene>
    <name evidence="2" type="primary">bshB1</name>
    <name evidence="2" type="ORF">HXA33_07980</name>
</gene>
<evidence type="ECO:0000256" key="1">
    <source>
        <dbReference type="ARBA" id="ARBA00001947"/>
    </source>
</evidence>
<name>A0A9Q4B1V7_SALAG</name>
<accession>A0A9Q4B1V7</accession>
<comment type="caution">
    <text evidence="2">The sequence shown here is derived from an EMBL/GenBank/DDBJ whole genome shotgun (WGS) entry which is preliminary data.</text>
</comment>
<dbReference type="AlphaFoldDB" id="A0A9Q4B1V7"/>
<protein>
    <submittedName>
        <fullName evidence="2">Bacillithiol biosynthesis deacetylase BshB1</fullName>
    </submittedName>
</protein>
<organism evidence="2 3">
    <name type="scientific">Salipaludibacillus agaradhaerens</name>
    <name type="common">Bacillus agaradhaerens</name>
    <dbReference type="NCBI Taxonomy" id="76935"/>
    <lineage>
        <taxon>Bacteria</taxon>
        <taxon>Bacillati</taxon>
        <taxon>Bacillota</taxon>
        <taxon>Bacilli</taxon>
        <taxon>Bacillales</taxon>
        <taxon>Bacillaceae</taxon>
    </lineage>
</organism>
<proteinExistence type="predicted"/>
<dbReference type="GO" id="GO:0019213">
    <property type="term" value="F:deacetylase activity"/>
    <property type="evidence" value="ECO:0007669"/>
    <property type="project" value="InterPro"/>
</dbReference>
<evidence type="ECO:0000313" key="3">
    <source>
        <dbReference type="Proteomes" id="UP001057753"/>
    </source>
</evidence>